<keyword evidence="6" id="KW-0479">Metal-binding</keyword>
<dbReference type="OrthoDB" id="1470350at2759"/>
<protein>
    <submittedName>
        <fullName evidence="12">Cytochrome P450</fullName>
    </submittedName>
</protein>
<evidence type="ECO:0000256" key="11">
    <source>
        <dbReference type="ARBA" id="ARBA00023136"/>
    </source>
</evidence>
<dbReference type="PRINTS" id="PR00463">
    <property type="entry name" value="EP450I"/>
</dbReference>
<evidence type="ECO:0000256" key="1">
    <source>
        <dbReference type="ARBA" id="ARBA00001971"/>
    </source>
</evidence>
<evidence type="ECO:0000256" key="4">
    <source>
        <dbReference type="ARBA" id="ARBA00022617"/>
    </source>
</evidence>
<evidence type="ECO:0000313" key="13">
    <source>
        <dbReference type="Proteomes" id="UP000187203"/>
    </source>
</evidence>
<proteinExistence type="inferred from homology"/>
<evidence type="ECO:0000256" key="3">
    <source>
        <dbReference type="ARBA" id="ARBA00010617"/>
    </source>
</evidence>
<reference evidence="13" key="1">
    <citation type="submission" date="2013-09" db="EMBL/GenBank/DDBJ databases">
        <title>Corchorus olitorius genome sequencing.</title>
        <authorList>
            <person name="Alam M."/>
            <person name="Haque M.S."/>
            <person name="Islam M.S."/>
            <person name="Emdad E.M."/>
            <person name="Islam M.M."/>
            <person name="Ahmed B."/>
            <person name="Halim A."/>
            <person name="Hossen Q.M.M."/>
            <person name="Hossain M.Z."/>
            <person name="Ahmed R."/>
            <person name="Khan M.M."/>
            <person name="Islam R."/>
            <person name="Rashid M.M."/>
            <person name="Khan S.A."/>
            <person name="Rahman M.S."/>
            <person name="Alam M."/>
            <person name="Yahiya A.S."/>
            <person name="Khan M.S."/>
            <person name="Azam M.S."/>
            <person name="Haque T."/>
            <person name="Lashkar M.Z.H."/>
            <person name="Akhand A.I."/>
            <person name="Morshed G."/>
            <person name="Roy S."/>
            <person name="Uddin K.S."/>
            <person name="Rabeya T."/>
            <person name="Hossain A.S."/>
            <person name="Chowdhury A."/>
            <person name="Snigdha A.R."/>
            <person name="Mortoza M.S."/>
            <person name="Matin S.A."/>
            <person name="Hoque S.M.E."/>
            <person name="Islam M.K."/>
            <person name="Roy D.K."/>
            <person name="Haider R."/>
            <person name="Moosa M.M."/>
            <person name="Elias S.M."/>
            <person name="Hasan A.M."/>
            <person name="Jahan S."/>
            <person name="Shafiuddin M."/>
            <person name="Mahmood N."/>
            <person name="Shommy N.S."/>
        </authorList>
    </citation>
    <scope>NUCLEOTIDE SEQUENCE [LARGE SCALE GENOMIC DNA]</scope>
    <source>
        <strain evidence="13">cv. O-4</strain>
    </source>
</reference>
<keyword evidence="9" id="KW-0408">Iron</keyword>
<dbReference type="InterPro" id="IPR002401">
    <property type="entry name" value="Cyt_P450_E_grp-I"/>
</dbReference>
<keyword evidence="13" id="KW-1185">Reference proteome</keyword>
<comment type="caution">
    <text evidence="12">The sequence shown here is derived from an EMBL/GenBank/DDBJ whole genome shotgun (WGS) entry which is preliminary data.</text>
</comment>
<dbReference type="GO" id="GO:0005506">
    <property type="term" value="F:iron ion binding"/>
    <property type="evidence" value="ECO:0007669"/>
    <property type="project" value="InterPro"/>
</dbReference>
<evidence type="ECO:0000256" key="2">
    <source>
        <dbReference type="ARBA" id="ARBA00004167"/>
    </source>
</evidence>
<keyword evidence="10" id="KW-0503">Monooxygenase</keyword>
<evidence type="ECO:0000313" key="12">
    <source>
        <dbReference type="EMBL" id="OMO92605.1"/>
    </source>
</evidence>
<dbReference type="InterPro" id="IPR050665">
    <property type="entry name" value="Cytochrome_P450_Monooxygen"/>
</dbReference>
<dbReference type="GO" id="GO:0016020">
    <property type="term" value="C:membrane"/>
    <property type="evidence" value="ECO:0007669"/>
    <property type="project" value="UniProtKB-SubCell"/>
</dbReference>
<comment type="subcellular location">
    <subcellularLocation>
        <location evidence="2">Membrane</location>
        <topology evidence="2">Single-pass membrane protein</topology>
    </subcellularLocation>
</comment>
<evidence type="ECO:0000256" key="9">
    <source>
        <dbReference type="ARBA" id="ARBA00023004"/>
    </source>
</evidence>
<sequence length="201" mass="23125">MEGGSELDVWPHVVNLSQDVISRAAFGSSYEEGMRIFQLLEEQIGLTGKVVQSVYIPGWRFLPTQTNRKMKAIDKDMKDSLREMIKKREKEIKGGEVSNDDLLGILVDSNIREIQKHGDHKNMGMSIEEVMEECKLFYLAGQETTSVLLVWTMILLARYPDWQTKAREEVFQVFGDKKLDDFDGLNRLKIVSHFISFHPLS</sequence>
<evidence type="ECO:0000256" key="5">
    <source>
        <dbReference type="ARBA" id="ARBA00022692"/>
    </source>
</evidence>
<evidence type="ECO:0000256" key="8">
    <source>
        <dbReference type="ARBA" id="ARBA00023002"/>
    </source>
</evidence>
<dbReference type="InterPro" id="IPR001128">
    <property type="entry name" value="Cyt_P450"/>
</dbReference>
<gene>
    <name evidence="12" type="ORF">COLO4_17443</name>
</gene>
<dbReference type="InterPro" id="IPR036396">
    <property type="entry name" value="Cyt_P450_sf"/>
</dbReference>
<dbReference type="GO" id="GO:0016705">
    <property type="term" value="F:oxidoreductase activity, acting on paired donors, with incorporation or reduction of molecular oxygen"/>
    <property type="evidence" value="ECO:0007669"/>
    <property type="project" value="InterPro"/>
</dbReference>
<keyword evidence="5" id="KW-0812">Transmembrane</keyword>
<evidence type="ECO:0000256" key="10">
    <source>
        <dbReference type="ARBA" id="ARBA00023033"/>
    </source>
</evidence>
<keyword evidence="8" id="KW-0560">Oxidoreductase</keyword>
<dbReference type="Gene3D" id="1.20.120.990">
    <property type="entry name" value="Glycosyltransferase family 88, C-terminal domain"/>
    <property type="match status" value="1"/>
</dbReference>
<comment type="similarity">
    <text evidence="3">Belongs to the cytochrome P450 family.</text>
</comment>
<keyword evidence="4" id="KW-0349">Heme</keyword>
<dbReference type="AlphaFoldDB" id="A0A1R3JCL8"/>
<dbReference type="PANTHER" id="PTHR24282:SF255">
    <property type="entry name" value="CYTOCHROME P450 72A11-RELATED"/>
    <property type="match status" value="1"/>
</dbReference>
<dbReference type="GO" id="GO:0020037">
    <property type="term" value="F:heme binding"/>
    <property type="evidence" value="ECO:0007669"/>
    <property type="project" value="InterPro"/>
</dbReference>
<evidence type="ECO:0000256" key="6">
    <source>
        <dbReference type="ARBA" id="ARBA00022723"/>
    </source>
</evidence>
<keyword evidence="11" id="KW-0472">Membrane</keyword>
<dbReference type="STRING" id="93759.A0A1R3JCL8"/>
<dbReference type="Proteomes" id="UP000187203">
    <property type="component" value="Unassembled WGS sequence"/>
</dbReference>
<evidence type="ECO:0000256" key="7">
    <source>
        <dbReference type="ARBA" id="ARBA00022989"/>
    </source>
</evidence>
<accession>A0A1R3JCL8</accession>
<dbReference type="EMBL" id="AWUE01016343">
    <property type="protein sequence ID" value="OMO92605.1"/>
    <property type="molecule type" value="Genomic_DNA"/>
</dbReference>
<dbReference type="PANTHER" id="PTHR24282">
    <property type="entry name" value="CYTOCHROME P450 FAMILY MEMBER"/>
    <property type="match status" value="1"/>
</dbReference>
<organism evidence="12 13">
    <name type="scientific">Corchorus olitorius</name>
    <dbReference type="NCBI Taxonomy" id="93759"/>
    <lineage>
        <taxon>Eukaryota</taxon>
        <taxon>Viridiplantae</taxon>
        <taxon>Streptophyta</taxon>
        <taxon>Embryophyta</taxon>
        <taxon>Tracheophyta</taxon>
        <taxon>Spermatophyta</taxon>
        <taxon>Magnoliopsida</taxon>
        <taxon>eudicotyledons</taxon>
        <taxon>Gunneridae</taxon>
        <taxon>Pentapetalae</taxon>
        <taxon>rosids</taxon>
        <taxon>malvids</taxon>
        <taxon>Malvales</taxon>
        <taxon>Malvaceae</taxon>
        <taxon>Grewioideae</taxon>
        <taxon>Apeibeae</taxon>
        <taxon>Corchorus</taxon>
    </lineage>
</organism>
<keyword evidence="7" id="KW-1133">Transmembrane helix</keyword>
<comment type="cofactor">
    <cofactor evidence="1">
        <name>heme</name>
        <dbReference type="ChEBI" id="CHEBI:30413"/>
    </cofactor>
</comment>
<dbReference type="GO" id="GO:0004497">
    <property type="term" value="F:monooxygenase activity"/>
    <property type="evidence" value="ECO:0007669"/>
    <property type="project" value="UniProtKB-KW"/>
</dbReference>
<dbReference type="SUPFAM" id="SSF48264">
    <property type="entry name" value="Cytochrome P450"/>
    <property type="match status" value="1"/>
</dbReference>
<dbReference type="Pfam" id="PF00067">
    <property type="entry name" value="p450"/>
    <property type="match status" value="1"/>
</dbReference>
<name>A0A1R3JCL8_9ROSI</name>